<evidence type="ECO:0000256" key="4">
    <source>
        <dbReference type="SAM" id="Coils"/>
    </source>
</evidence>
<dbReference type="Gramene" id="AUR62033035-RA">
    <property type="protein sequence ID" value="AUR62033035-RA:cds"/>
    <property type="gene ID" value="AUR62033035"/>
</dbReference>
<evidence type="ECO:0000256" key="3">
    <source>
        <dbReference type="ARBA" id="ARBA00022833"/>
    </source>
</evidence>
<keyword evidence="4" id="KW-0175">Coiled coil</keyword>
<keyword evidence="2" id="KW-0863">Zinc-finger</keyword>
<organism evidence="6 7">
    <name type="scientific">Chenopodium quinoa</name>
    <name type="common">Quinoa</name>
    <dbReference type="NCBI Taxonomy" id="63459"/>
    <lineage>
        <taxon>Eukaryota</taxon>
        <taxon>Viridiplantae</taxon>
        <taxon>Streptophyta</taxon>
        <taxon>Embryophyta</taxon>
        <taxon>Tracheophyta</taxon>
        <taxon>Spermatophyta</taxon>
        <taxon>Magnoliopsida</taxon>
        <taxon>eudicotyledons</taxon>
        <taxon>Gunneridae</taxon>
        <taxon>Pentapetalae</taxon>
        <taxon>Caryophyllales</taxon>
        <taxon>Chenopodiaceae</taxon>
        <taxon>Chenopodioideae</taxon>
        <taxon>Atripliceae</taxon>
        <taxon>Chenopodium</taxon>
    </lineage>
</organism>
<dbReference type="GO" id="GO:0008270">
    <property type="term" value="F:zinc ion binding"/>
    <property type="evidence" value="ECO:0007669"/>
    <property type="project" value="UniProtKB-KW"/>
</dbReference>
<feature type="coiled-coil region" evidence="4">
    <location>
        <begin position="76"/>
        <end position="103"/>
    </location>
</feature>
<reference evidence="6" key="1">
    <citation type="journal article" date="2017" name="Nature">
        <title>The genome of Chenopodium quinoa.</title>
        <authorList>
            <person name="Jarvis D.E."/>
            <person name="Ho Y.S."/>
            <person name="Lightfoot D.J."/>
            <person name="Schmoeckel S.M."/>
            <person name="Li B."/>
            <person name="Borm T.J.A."/>
            <person name="Ohyanagi H."/>
            <person name="Mineta K."/>
            <person name="Michell C.T."/>
            <person name="Saber N."/>
            <person name="Kharbatia N.M."/>
            <person name="Rupper R.R."/>
            <person name="Sharp A.R."/>
            <person name="Dally N."/>
            <person name="Boughton B.A."/>
            <person name="Woo Y.H."/>
            <person name="Gao G."/>
            <person name="Schijlen E.G.W.M."/>
            <person name="Guo X."/>
            <person name="Momin A.A."/>
            <person name="Negrao S."/>
            <person name="Al-Babili S."/>
            <person name="Gehring C."/>
            <person name="Roessner U."/>
            <person name="Jung C."/>
            <person name="Murphy K."/>
            <person name="Arold S.T."/>
            <person name="Gojobori T."/>
            <person name="van der Linden C.G."/>
            <person name="van Loo E.N."/>
            <person name="Jellen E.N."/>
            <person name="Maughan P.J."/>
            <person name="Tester M."/>
        </authorList>
    </citation>
    <scope>NUCLEOTIDE SEQUENCE [LARGE SCALE GENOMIC DNA]</scope>
    <source>
        <strain evidence="6">cv. PI 614886</strain>
    </source>
</reference>
<evidence type="ECO:0000313" key="7">
    <source>
        <dbReference type="Proteomes" id="UP000596660"/>
    </source>
</evidence>
<dbReference type="AlphaFoldDB" id="A0A803MP34"/>
<evidence type="ECO:0000259" key="5">
    <source>
        <dbReference type="Pfam" id="PF06839"/>
    </source>
</evidence>
<feature type="domain" description="GRF-type" evidence="5">
    <location>
        <begin position="25"/>
        <end position="52"/>
    </location>
</feature>
<accession>A0A803MP34</accession>
<evidence type="ECO:0000256" key="2">
    <source>
        <dbReference type="ARBA" id="ARBA00022771"/>
    </source>
</evidence>
<reference evidence="6" key="2">
    <citation type="submission" date="2021-03" db="UniProtKB">
        <authorList>
            <consortium name="EnsemblPlants"/>
        </authorList>
    </citation>
    <scope>IDENTIFICATION</scope>
</reference>
<dbReference type="Pfam" id="PF06839">
    <property type="entry name" value="Zn_ribbon_GRF"/>
    <property type="match status" value="1"/>
</dbReference>
<evidence type="ECO:0000313" key="6">
    <source>
        <dbReference type="EnsemblPlants" id="AUR62033035-RA:cds"/>
    </source>
</evidence>
<proteinExistence type="predicted"/>
<protein>
    <recommendedName>
        <fullName evidence="5">GRF-type domain-containing protein</fullName>
    </recommendedName>
</protein>
<name>A0A803MP34_CHEQI</name>
<keyword evidence="1" id="KW-0479">Metal-binding</keyword>
<dbReference type="InterPro" id="IPR010666">
    <property type="entry name" value="Znf_GRF"/>
</dbReference>
<keyword evidence="7" id="KW-1185">Reference proteome</keyword>
<dbReference type="Proteomes" id="UP000596660">
    <property type="component" value="Unplaced"/>
</dbReference>
<keyword evidence="3" id="KW-0862">Zinc</keyword>
<dbReference type="EnsemblPlants" id="AUR62033035-RA">
    <property type="protein sequence ID" value="AUR62033035-RA:cds"/>
    <property type="gene ID" value="AUR62033035"/>
</dbReference>
<evidence type="ECO:0000256" key="1">
    <source>
        <dbReference type="ARBA" id="ARBA00022723"/>
    </source>
</evidence>
<sequence length="134" mass="15397">MGSRMQIGSSGSTSSRSFLSFPKLKCRCEVKAIIRTVRNGDNTGMQFYSCPKWHVNANPNDLEDLCFQVLKRDTQVAEKEIDIDFMKEQLKKVEKNLGMKEDELNDMELCHTRIELMKASRNEKTSPLLYTTVV</sequence>